<reference evidence="1 2" key="2">
    <citation type="submission" date="2017-10" db="EMBL/GenBank/DDBJ databases">
        <title>Extensive intraspecific genome diversity in a model arbuscular mycorrhizal fungus.</title>
        <authorList>
            <person name="Chen E.C.H."/>
            <person name="Morin E."/>
            <person name="Baudet D."/>
            <person name="Noel J."/>
            <person name="Ndikumana S."/>
            <person name="Charron P."/>
            <person name="St-Onge C."/>
            <person name="Giorgi J."/>
            <person name="Grigoriev I.V."/>
            <person name="Roux C."/>
            <person name="Martin F.M."/>
            <person name="Corradi N."/>
        </authorList>
    </citation>
    <scope>NUCLEOTIDE SEQUENCE [LARGE SCALE GENOMIC DNA]</scope>
    <source>
        <strain evidence="1 2">C2</strain>
    </source>
</reference>
<reference evidence="1 2" key="1">
    <citation type="submission" date="2016-04" db="EMBL/GenBank/DDBJ databases">
        <title>Genome analyses suggest a sexual origin of heterokaryosis in a supposedly ancient asexual fungus.</title>
        <authorList>
            <person name="Ropars J."/>
            <person name="Sedzielewska K."/>
            <person name="Noel J."/>
            <person name="Charron P."/>
            <person name="Farinelli L."/>
            <person name="Marton T."/>
            <person name="Kruger M."/>
            <person name="Pelin A."/>
            <person name="Brachmann A."/>
            <person name="Corradi N."/>
        </authorList>
    </citation>
    <scope>NUCLEOTIDE SEQUENCE [LARGE SCALE GENOMIC DNA]</scope>
    <source>
        <strain evidence="1 2">C2</strain>
    </source>
</reference>
<sequence length="51" mass="5768">MVKKEKTKCSDEALQKKTERSKKMYKLFNSIGKEKIAQLSRSASTLTSSSL</sequence>
<organism evidence="1 2">
    <name type="scientific">Rhizophagus irregularis</name>
    <dbReference type="NCBI Taxonomy" id="588596"/>
    <lineage>
        <taxon>Eukaryota</taxon>
        <taxon>Fungi</taxon>
        <taxon>Fungi incertae sedis</taxon>
        <taxon>Mucoromycota</taxon>
        <taxon>Glomeromycotina</taxon>
        <taxon>Glomeromycetes</taxon>
        <taxon>Glomerales</taxon>
        <taxon>Glomeraceae</taxon>
        <taxon>Rhizophagus</taxon>
    </lineage>
</organism>
<gene>
    <name evidence="1" type="ORF">RhiirC2_744389</name>
</gene>
<protein>
    <submittedName>
        <fullName evidence="1">Uncharacterized protein</fullName>
    </submittedName>
</protein>
<evidence type="ECO:0000313" key="2">
    <source>
        <dbReference type="Proteomes" id="UP000233469"/>
    </source>
</evidence>
<proteinExistence type="predicted"/>
<name>A0A2N1NCE6_9GLOM</name>
<accession>A0A2N1NCE6</accession>
<comment type="caution">
    <text evidence="1">The sequence shown here is derived from an EMBL/GenBank/DDBJ whole genome shotgun (WGS) entry which is preliminary data.</text>
</comment>
<dbReference type="AlphaFoldDB" id="A0A2N1NCE6"/>
<evidence type="ECO:0000313" key="1">
    <source>
        <dbReference type="EMBL" id="PKK71562.1"/>
    </source>
</evidence>
<dbReference type="Proteomes" id="UP000233469">
    <property type="component" value="Unassembled WGS sequence"/>
</dbReference>
<dbReference type="EMBL" id="LLXL01000509">
    <property type="protein sequence ID" value="PKK71562.1"/>
    <property type="molecule type" value="Genomic_DNA"/>
</dbReference>